<accession>A0A179G2X7</accession>
<sequence length="421" mass="47387">MSSNKPNPFAAPYEIRHGPRYHKCGELERHEILHCLRGHLESSHRVRLVYGQIRRPYEPSIEHLPNLPPFKDSGHAIPPASFWNKSFPVYNIGGDRVMRHLLEILLVVLHRYLYRRWFRPYRSNIEHDQFIAKVMTIHGQADTHDDALLVRLATSMNKAVCARVDETWHAADEAARDPSPETSTCVEALGFMGMGRLEHLKYYSLRPLFRAVIIVIRGHDYGNCKRISKIEQMPVMVILTGHTAGLSAPISFDQMADKADVVEYEDGQAASTTLETAVNFMMALEAREEAAFGEQPDPVASTAYPDGPDLYNEMWFPAYARAMGWGGWDEHPVFTGPSSRWVSLVKYPNWTGHGAGTDGRMMELMERGAYRMHLNWGCTCEQESQADDQDGHDGTDRAPASEPVAGETGKAAEDQAIQPSV</sequence>
<dbReference type="EMBL" id="LCWV01000006">
    <property type="protein sequence ID" value="PWI72274.1"/>
    <property type="molecule type" value="Genomic_DNA"/>
</dbReference>
<evidence type="ECO:0000313" key="2">
    <source>
        <dbReference type="EMBL" id="OAQ71808.1"/>
    </source>
</evidence>
<evidence type="ECO:0000313" key="3">
    <source>
        <dbReference type="EMBL" id="PWI72274.1"/>
    </source>
</evidence>
<proteinExistence type="predicted"/>
<dbReference type="AlphaFoldDB" id="A0A179G2X7"/>
<protein>
    <submittedName>
        <fullName evidence="2">Uncharacterized protein</fullName>
    </submittedName>
</protein>
<gene>
    <name evidence="3" type="ORF">PCL_10897</name>
    <name evidence="2" type="ORF">VFPBJ_10587</name>
</gene>
<evidence type="ECO:0000256" key="1">
    <source>
        <dbReference type="SAM" id="MobiDB-lite"/>
    </source>
</evidence>
<reference evidence="3" key="1">
    <citation type="submission" date="2015-05" db="EMBL/GenBank/DDBJ databases">
        <authorList>
            <person name="Wang D.B."/>
            <person name="Wang M."/>
        </authorList>
    </citation>
    <scope>NUCLEOTIDE SEQUENCE</scope>
    <source>
        <strain evidence="3">36-1</strain>
    </source>
</reference>
<reference evidence="2 4" key="3">
    <citation type="submission" date="2016-01" db="EMBL/GenBank/DDBJ databases">
        <title>Biosynthesis of antibiotic leucinostatins and their inhibition on Phytophthora in bio-control Purpureocillium lilacinum.</title>
        <authorList>
            <person name="Wang G."/>
            <person name="Liu Z."/>
            <person name="Lin R."/>
            <person name="Li E."/>
            <person name="Mao Z."/>
            <person name="Ling J."/>
            <person name="Yin W."/>
            <person name="Xie B."/>
        </authorList>
    </citation>
    <scope>NUCLEOTIDE SEQUENCE [LARGE SCALE GENOMIC DNA]</scope>
    <source>
        <strain evidence="2">PLBJ-1</strain>
    </source>
</reference>
<evidence type="ECO:0000313" key="5">
    <source>
        <dbReference type="Proteomes" id="UP000245956"/>
    </source>
</evidence>
<evidence type="ECO:0000313" key="4">
    <source>
        <dbReference type="Proteomes" id="UP000078240"/>
    </source>
</evidence>
<name>A0A179G2X7_PURLI</name>
<dbReference type="Proteomes" id="UP000245956">
    <property type="component" value="Unassembled WGS sequence"/>
</dbReference>
<feature type="region of interest" description="Disordered" evidence="1">
    <location>
        <begin position="382"/>
        <end position="421"/>
    </location>
</feature>
<dbReference type="EMBL" id="LSBH01000010">
    <property type="protein sequence ID" value="OAQ71808.1"/>
    <property type="molecule type" value="Genomic_DNA"/>
</dbReference>
<comment type="caution">
    <text evidence="2">The sequence shown here is derived from an EMBL/GenBank/DDBJ whole genome shotgun (WGS) entry which is preliminary data.</text>
</comment>
<organism evidence="2 4">
    <name type="scientific">Purpureocillium lilacinum</name>
    <name type="common">Paecilomyces lilacinus</name>
    <dbReference type="NCBI Taxonomy" id="33203"/>
    <lineage>
        <taxon>Eukaryota</taxon>
        <taxon>Fungi</taxon>
        <taxon>Dikarya</taxon>
        <taxon>Ascomycota</taxon>
        <taxon>Pezizomycotina</taxon>
        <taxon>Sordariomycetes</taxon>
        <taxon>Hypocreomycetidae</taxon>
        <taxon>Hypocreales</taxon>
        <taxon>Ophiocordycipitaceae</taxon>
        <taxon>Purpureocillium</taxon>
    </lineage>
</organism>
<dbReference type="Proteomes" id="UP000078240">
    <property type="component" value="Unassembled WGS sequence"/>
</dbReference>
<reference evidence="3 5" key="2">
    <citation type="journal article" date="2016" name="Front. Microbiol.">
        <title>Genome and transcriptome sequences reveal the specific parasitism of the nematophagous Purpureocillium lilacinum 36-1.</title>
        <authorList>
            <person name="Xie J."/>
            <person name="Li S."/>
            <person name="Mo C."/>
            <person name="Xiao X."/>
            <person name="Peng D."/>
            <person name="Wang G."/>
            <person name="Xiao Y."/>
        </authorList>
    </citation>
    <scope>NUCLEOTIDE SEQUENCE [LARGE SCALE GENOMIC DNA]</scope>
    <source>
        <strain evidence="3 5">36-1</strain>
    </source>
</reference>